<evidence type="ECO:0000313" key="1">
    <source>
        <dbReference type="EMBL" id="GBL87199.1"/>
    </source>
</evidence>
<sequence>MEREIAVCWGLSLVNLKIPMVKKGDQIGNFELLLSLEQISLNVKL</sequence>
<dbReference type="Proteomes" id="UP000499080">
    <property type="component" value="Unassembled WGS sequence"/>
</dbReference>
<evidence type="ECO:0000313" key="2">
    <source>
        <dbReference type="Proteomes" id="UP000499080"/>
    </source>
</evidence>
<accession>A0A4Y2B6Z3</accession>
<dbReference type="EMBL" id="BGPR01158640">
    <property type="protein sequence ID" value="GBL87199.1"/>
    <property type="molecule type" value="Genomic_DNA"/>
</dbReference>
<feature type="non-terminal residue" evidence="1">
    <location>
        <position position="45"/>
    </location>
</feature>
<comment type="caution">
    <text evidence="1">The sequence shown here is derived from an EMBL/GenBank/DDBJ whole genome shotgun (WGS) entry which is preliminary data.</text>
</comment>
<protein>
    <submittedName>
        <fullName evidence="1">Uncharacterized protein</fullName>
    </submittedName>
</protein>
<name>A0A4Y2B6Z3_ARAVE</name>
<keyword evidence="2" id="KW-1185">Reference proteome</keyword>
<organism evidence="1 2">
    <name type="scientific">Araneus ventricosus</name>
    <name type="common">Orbweaver spider</name>
    <name type="synonym">Epeira ventricosa</name>
    <dbReference type="NCBI Taxonomy" id="182803"/>
    <lineage>
        <taxon>Eukaryota</taxon>
        <taxon>Metazoa</taxon>
        <taxon>Ecdysozoa</taxon>
        <taxon>Arthropoda</taxon>
        <taxon>Chelicerata</taxon>
        <taxon>Arachnida</taxon>
        <taxon>Araneae</taxon>
        <taxon>Araneomorphae</taxon>
        <taxon>Entelegynae</taxon>
        <taxon>Araneoidea</taxon>
        <taxon>Araneidae</taxon>
        <taxon>Araneus</taxon>
    </lineage>
</organism>
<proteinExistence type="predicted"/>
<reference evidence="1 2" key="1">
    <citation type="journal article" date="2019" name="Sci. Rep.">
        <title>Orb-weaving spider Araneus ventricosus genome elucidates the spidroin gene catalogue.</title>
        <authorList>
            <person name="Kono N."/>
            <person name="Nakamura H."/>
            <person name="Ohtoshi R."/>
            <person name="Moran D.A.P."/>
            <person name="Shinohara A."/>
            <person name="Yoshida Y."/>
            <person name="Fujiwara M."/>
            <person name="Mori M."/>
            <person name="Tomita M."/>
            <person name="Arakawa K."/>
        </authorList>
    </citation>
    <scope>NUCLEOTIDE SEQUENCE [LARGE SCALE GENOMIC DNA]</scope>
</reference>
<gene>
    <name evidence="1" type="ORF">AVEN_245168_1</name>
</gene>
<dbReference type="AlphaFoldDB" id="A0A4Y2B6Z3"/>